<evidence type="ECO:0000313" key="1">
    <source>
        <dbReference type="EMBL" id="XBS66854.1"/>
    </source>
</evidence>
<dbReference type="AlphaFoldDB" id="A0AAU7Q2V9"/>
<dbReference type="RefSeq" id="WP_349967327.1">
    <property type="nucleotide sequence ID" value="NZ_CP157942.1"/>
</dbReference>
<reference evidence="2" key="1">
    <citation type="submission" date="2024-06" db="EMBL/GenBank/DDBJ databases">
        <authorList>
            <person name="Dussert Y."/>
            <person name="Peccoud J."/>
            <person name="Pigeault R."/>
        </authorList>
    </citation>
    <scope>NUCLEOTIDE SEQUENCE</scope>
    <source>
        <strain evidence="2">WArc</strain>
    </source>
</reference>
<accession>A0AAU7Q2V9</accession>
<dbReference type="EMBL" id="CP157942">
    <property type="protein sequence ID" value="XBS67092.1"/>
    <property type="molecule type" value="Genomic_DNA"/>
</dbReference>
<name>A0AAU7Q2V9_9RICK</name>
<protein>
    <submittedName>
        <fullName evidence="2">Uncharacterized protein</fullName>
    </submittedName>
</protein>
<proteinExistence type="predicted"/>
<sequence length="81" mass="9575">MSPKIPLITHFGTVSLKWNKWVGVNDNVIPTWNKRSEVIQRLLAQTCELCKSQEQIEVRKLTDLRSKNNTKLPEWKKRMIE</sequence>
<dbReference type="EMBL" id="CP157942">
    <property type="protein sequence ID" value="XBS66854.1"/>
    <property type="molecule type" value="Genomic_DNA"/>
</dbReference>
<evidence type="ECO:0000313" key="2">
    <source>
        <dbReference type="EMBL" id="XBS67092.1"/>
    </source>
</evidence>
<organism evidence="2">
    <name type="scientific">Wolbachia endosymbiont of Armadillidium arcangelii</name>
    <dbReference type="NCBI Taxonomy" id="3158571"/>
    <lineage>
        <taxon>Bacteria</taxon>
        <taxon>Pseudomonadati</taxon>
        <taxon>Pseudomonadota</taxon>
        <taxon>Alphaproteobacteria</taxon>
        <taxon>Rickettsiales</taxon>
        <taxon>Anaplasmataceae</taxon>
        <taxon>Wolbachieae</taxon>
        <taxon>Wolbachia</taxon>
    </lineage>
</organism>
<gene>
    <name evidence="1" type="ORF">ABLO99_06585</name>
    <name evidence="2" type="ORF">ABLO99_08105</name>
</gene>